<dbReference type="PROSITE" id="PS50404">
    <property type="entry name" value="GST_NTER"/>
    <property type="match status" value="1"/>
</dbReference>
<dbReference type="InterPro" id="IPR004045">
    <property type="entry name" value="Glutathione_S-Trfase_N"/>
</dbReference>
<evidence type="ECO:0000259" key="1">
    <source>
        <dbReference type="PROSITE" id="PS50404"/>
    </source>
</evidence>
<dbReference type="Gene3D" id="1.20.1050.10">
    <property type="match status" value="1"/>
</dbReference>
<dbReference type="InterPro" id="IPR036282">
    <property type="entry name" value="Glutathione-S-Trfase_C_sf"/>
</dbReference>
<gene>
    <name evidence="3" type="ORF">FPZ52_15260</name>
</gene>
<dbReference type="SUPFAM" id="SSF52833">
    <property type="entry name" value="Thioredoxin-like"/>
    <property type="match status" value="1"/>
</dbReference>
<evidence type="ECO:0000259" key="2">
    <source>
        <dbReference type="PROSITE" id="PS50405"/>
    </source>
</evidence>
<proteinExistence type="predicted"/>
<evidence type="ECO:0000313" key="4">
    <source>
        <dbReference type="Proteomes" id="UP000318483"/>
    </source>
</evidence>
<dbReference type="KEGG" id="lit:FPZ52_15260"/>
<dbReference type="RefSeq" id="WP_146366486.1">
    <property type="nucleotide sequence ID" value="NZ_CP042264.1"/>
</dbReference>
<keyword evidence="3" id="KW-0808">Transferase</keyword>
<dbReference type="CDD" id="cd03056">
    <property type="entry name" value="GST_N_4"/>
    <property type="match status" value="1"/>
</dbReference>
<dbReference type="InterPro" id="IPR010987">
    <property type="entry name" value="Glutathione-S-Trfase_C-like"/>
</dbReference>
<dbReference type="Proteomes" id="UP000318483">
    <property type="component" value="Plasmid unnamed3"/>
</dbReference>
<geneLocation type="plasmid" evidence="3 4">
    <name>unnamed3</name>
</geneLocation>
<dbReference type="InterPro" id="IPR040079">
    <property type="entry name" value="Glutathione_S-Trfase"/>
</dbReference>
<dbReference type="AlphaFoldDB" id="A0A5B8JA29"/>
<reference evidence="3 4" key="1">
    <citation type="submission" date="2019-07" db="EMBL/GenBank/DDBJ databases">
        <title>Litoreibacter alkalisoli sp. nov., isolated from saline-alkaline soil.</title>
        <authorList>
            <person name="Wang S."/>
            <person name="Xu L."/>
            <person name="Xing Y.-T."/>
            <person name="Sun J.-Q."/>
        </authorList>
    </citation>
    <scope>NUCLEOTIDE SEQUENCE [LARGE SCALE GENOMIC DNA]</scope>
    <source>
        <strain evidence="3 4">LN3S51</strain>
        <plasmid evidence="3 4">unnamed3</plasmid>
    </source>
</reference>
<dbReference type="PANTHER" id="PTHR44051">
    <property type="entry name" value="GLUTATHIONE S-TRANSFERASE-RELATED"/>
    <property type="match status" value="1"/>
</dbReference>
<sequence>MTGLLYDYALSGNCYKIRLMAALLGVRVDTKSVDFYPGNEHRSLPFLALNPAGTLPVFAEGDLVLTESAAILTYLAQNHDPKGNWFPTQDPGRLAKVQQWLSFSGRLTATAGEARLGAMLNKPVDMDKARDGARSALREMEAALTDQKLLGCAFLTGATPTIADIACFPYAALAADGGIELDPYPALRDWIFSVRTLPGFIEMPGIHAVHEILTTEEPA</sequence>
<dbReference type="EMBL" id="CP042264">
    <property type="protein sequence ID" value="QDY71070.1"/>
    <property type="molecule type" value="Genomic_DNA"/>
</dbReference>
<accession>A0A5B8JA29</accession>
<dbReference type="PROSITE" id="PS50405">
    <property type="entry name" value="GST_CTER"/>
    <property type="match status" value="1"/>
</dbReference>
<name>A0A5B8JA29_9RHOB</name>
<dbReference type="InterPro" id="IPR036249">
    <property type="entry name" value="Thioredoxin-like_sf"/>
</dbReference>
<keyword evidence="3" id="KW-0614">Plasmid</keyword>
<dbReference type="Pfam" id="PF13410">
    <property type="entry name" value="GST_C_2"/>
    <property type="match status" value="1"/>
</dbReference>
<keyword evidence="4" id="KW-1185">Reference proteome</keyword>
<feature type="domain" description="GST C-terminal" evidence="2">
    <location>
        <begin position="90"/>
        <end position="219"/>
    </location>
</feature>
<protein>
    <submittedName>
        <fullName evidence="3">Glutathione S-transferase family protein</fullName>
    </submittedName>
</protein>
<feature type="domain" description="GST N-terminal" evidence="1">
    <location>
        <begin position="1"/>
        <end position="83"/>
    </location>
</feature>
<dbReference type="PANTHER" id="PTHR44051:SF2">
    <property type="entry name" value="HYPOTHETICAL GLUTATHIONE S-TRANSFERASE LIKE PROTEIN"/>
    <property type="match status" value="1"/>
</dbReference>
<dbReference type="SFLD" id="SFLDG00358">
    <property type="entry name" value="Main_(cytGST)"/>
    <property type="match status" value="1"/>
</dbReference>
<dbReference type="SUPFAM" id="SSF47616">
    <property type="entry name" value="GST C-terminal domain-like"/>
    <property type="match status" value="1"/>
</dbReference>
<organism evidence="3 4">
    <name type="scientific">Qingshengfaniella alkalisoli</name>
    <dbReference type="NCBI Taxonomy" id="2599296"/>
    <lineage>
        <taxon>Bacteria</taxon>
        <taxon>Pseudomonadati</taxon>
        <taxon>Pseudomonadota</taxon>
        <taxon>Alphaproteobacteria</taxon>
        <taxon>Rhodobacterales</taxon>
        <taxon>Paracoccaceae</taxon>
        <taxon>Qingshengfaniella</taxon>
    </lineage>
</organism>
<dbReference type="SFLD" id="SFLDS00019">
    <property type="entry name" value="Glutathione_Transferase_(cytos"/>
    <property type="match status" value="1"/>
</dbReference>
<dbReference type="Gene3D" id="3.40.30.10">
    <property type="entry name" value="Glutaredoxin"/>
    <property type="match status" value="1"/>
</dbReference>
<dbReference type="OrthoDB" id="9782992at2"/>
<dbReference type="Pfam" id="PF13417">
    <property type="entry name" value="GST_N_3"/>
    <property type="match status" value="1"/>
</dbReference>
<dbReference type="GO" id="GO:0016740">
    <property type="term" value="F:transferase activity"/>
    <property type="evidence" value="ECO:0007669"/>
    <property type="project" value="UniProtKB-KW"/>
</dbReference>
<evidence type="ECO:0000313" key="3">
    <source>
        <dbReference type="EMBL" id="QDY71070.1"/>
    </source>
</evidence>